<accession>A0A0A1FH54</accession>
<name>A0A0A1FH54_9BURK</name>
<dbReference type="EMBL" id="CP009962">
    <property type="protein sequence ID" value="AIY43005.1"/>
    <property type="molecule type" value="Genomic_DNA"/>
</dbReference>
<keyword evidence="1" id="KW-1133">Transmembrane helix</keyword>
<dbReference type="STRING" id="279058.LT85_3847"/>
<reference evidence="3" key="1">
    <citation type="journal article" date="2014" name="Soil Biol. Biochem.">
        <title>Structure and function of bacterial communities in ageing soils: Insights from the Mendocino ecological staircase.</title>
        <authorList>
            <person name="Uroz S."/>
            <person name="Tech J.J."/>
            <person name="Sawaya N.A."/>
            <person name="Frey-Klett P."/>
            <person name="Leveau J.H.J."/>
        </authorList>
    </citation>
    <scope>NUCLEOTIDE SEQUENCE [LARGE SCALE GENOMIC DNA]</scope>
    <source>
        <strain evidence="3">Cal35</strain>
    </source>
</reference>
<protein>
    <submittedName>
        <fullName evidence="2">Uncharacterized protein</fullName>
    </submittedName>
</protein>
<dbReference type="HOGENOM" id="CLU_952113_0_0_4"/>
<dbReference type="AlphaFoldDB" id="A0A0A1FH54"/>
<keyword evidence="1" id="KW-0472">Membrane</keyword>
<sequence>MKPIVEEIQAILKLVIDSAKLILAIGVVLVFVYCFSEGFSITGLSISDVFLFTYVAFSFSAIYTIGIIFGGFTTLWFINGLAWLFNRRKNKKSEAIVYPLLTGYNTVSLFLFVLAVAAGILLKVDPVGRLNADYSTAIFYFISTGFFVCLIFGIRITEPENALSKKMGVLIVLLVAIAYIVLIHPALLNLTMSQMGIRSKSSDVILLDSESYKKTISVAKLYGIPVKACQIPGQSTWVVEHLNVIWNFFGDKSYLEIFQVNQNTGNIFKSRQFFVPKTGVDIIRGGNQDLRCPMSDIK</sequence>
<feature type="transmembrane region" description="Helical" evidence="1">
    <location>
        <begin position="97"/>
        <end position="122"/>
    </location>
</feature>
<feature type="transmembrane region" description="Helical" evidence="1">
    <location>
        <begin position="21"/>
        <end position="41"/>
    </location>
</feature>
<feature type="transmembrane region" description="Helical" evidence="1">
    <location>
        <begin position="61"/>
        <end position="85"/>
    </location>
</feature>
<evidence type="ECO:0000313" key="3">
    <source>
        <dbReference type="Proteomes" id="UP000030302"/>
    </source>
</evidence>
<gene>
    <name evidence="2" type="ORF">LT85_3847</name>
</gene>
<evidence type="ECO:0000313" key="2">
    <source>
        <dbReference type="EMBL" id="AIY43005.1"/>
    </source>
</evidence>
<feature type="transmembrane region" description="Helical" evidence="1">
    <location>
        <begin position="134"/>
        <end position="156"/>
    </location>
</feature>
<evidence type="ECO:0000256" key="1">
    <source>
        <dbReference type="SAM" id="Phobius"/>
    </source>
</evidence>
<organism evidence="2 3">
    <name type="scientific">Collimonas arenae</name>
    <dbReference type="NCBI Taxonomy" id="279058"/>
    <lineage>
        <taxon>Bacteria</taxon>
        <taxon>Pseudomonadati</taxon>
        <taxon>Pseudomonadota</taxon>
        <taxon>Betaproteobacteria</taxon>
        <taxon>Burkholderiales</taxon>
        <taxon>Oxalobacteraceae</taxon>
        <taxon>Collimonas</taxon>
    </lineage>
</organism>
<keyword evidence="1" id="KW-0812">Transmembrane</keyword>
<keyword evidence="3" id="KW-1185">Reference proteome</keyword>
<proteinExistence type="predicted"/>
<dbReference type="RefSeq" id="WP_038492048.1">
    <property type="nucleotide sequence ID" value="NZ_CP009962.1"/>
</dbReference>
<dbReference type="Proteomes" id="UP000030302">
    <property type="component" value="Chromosome"/>
</dbReference>
<feature type="transmembrane region" description="Helical" evidence="1">
    <location>
        <begin position="168"/>
        <end position="188"/>
    </location>
</feature>
<dbReference type="KEGG" id="care:LT85_3847"/>